<keyword evidence="1" id="KW-0175">Coiled coil</keyword>
<name>X0W5I9_9ZZZZ</name>
<proteinExistence type="predicted"/>
<dbReference type="AlphaFoldDB" id="X0W5I9"/>
<feature type="non-terminal residue" evidence="2">
    <location>
        <position position="1"/>
    </location>
</feature>
<dbReference type="EMBL" id="BARS01035557">
    <property type="protein sequence ID" value="GAG19883.1"/>
    <property type="molecule type" value="Genomic_DNA"/>
</dbReference>
<protein>
    <submittedName>
        <fullName evidence="2">Uncharacterized protein</fullName>
    </submittedName>
</protein>
<organism evidence="2">
    <name type="scientific">marine sediment metagenome</name>
    <dbReference type="NCBI Taxonomy" id="412755"/>
    <lineage>
        <taxon>unclassified sequences</taxon>
        <taxon>metagenomes</taxon>
        <taxon>ecological metagenomes</taxon>
    </lineage>
</organism>
<accession>X0W5I9</accession>
<gene>
    <name evidence="2" type="ORF">S01H1_54770</name>
</gene>
<feature type="coiled-coil region" evidence="1">
    <location>
        <begin position="46"/>
        <end position="86"/>
    </location>
</feature>
<reference evidence="2" key="1">
    <citation type="journal article" date="2014" name="Front. Microbiol.">
        <title>High frequency of phylogenetically diverse reductive dehalogenase-homologous genes in deep subseafloor sedimentary metagenomes.</title>
        <authorList>
            <person name="Kawai M."/>
            <person name="Futagami T."/>
            <person name="Toyoda A."/>
            <person name="Takaki Y."/>
            <person name="Nishi S."/>
            <person name="Hori S."/>
            <person name="Arai W."/>
            <person name="Tsubouchi T."/>
            <person name="Morono Y."/>
            <person name="Uchiyama I."/>
            <person name="Ito T."/>
            <person name="Fujiyama A."/>
            <person name="Inagaki F."/>
            <person name="Takami H."/>
        </authorList>
    </citation>
    <scope>NUCLEOTIDE SEQUENCE</scope>
    <source>
        <strain evidence="2">Expedition CK06-06</strain>
    </source>
</reference>
<evidence type="ECO:0000256" key="1">
    <source>
        <dbReference type="SAM" id="Coils"/>
    </source>
</evidence>
<evidence type="ECO:0000313" key="2">
    <source>
        <dbReference type="EMBL" id="GAG19883.1"/>
    </source>
</evidence>
<sequence length="108" mass="12962">TEYNRYFISRHLELDGQALFVVESKKMAREIKALVNKEFVVEPNRKETLRRRIKEGERELSKIKHEEEKERKLEREEQMKADQKVRIVKEKPKEEKTQTVLNAPEIGV</sequence>
<comment type="caution">
    <text evidence="2">The sequence shown here is derived from an EMBL/GenBank/DDBJ whole genome shotgun (WGS) entry which is preliminary data.</text>
</comment>